<evidence type="ECO:0000313" key="4">
    <source>
        <dbReference type="EMBL" id="GAA1965093.1"/>
    </source>
</evidence>
<sequence>MDETPTLDVERVRASFDFVGRGRIATNNAASTQLPRELLQLYAELVPQYENVHRGQSDASALTTARFEASYDTIAQWICAPNRRTISIHRKTTEAINLVMYTLLTEFRDGDNVVTTMMEHNSDYVPWYALCREILPRFGRTVECRIARFDHESGELDLGHLASLVDDRTKLVCCTGASNFLGTKPPLADIRRIADGSGYRQPNGEICSRLLVDAAQLMPSALIDVRAMDVDYLAFSFHKFIAPLGVGVLYAKEHLREDSLPFLYGGDMIAEGMVTPDHVGYNVLPWKYSAGTPNILGVIVSAQAMRLAIDLVGADPSKTWFRSADPIPRRIVGSTMSRIGDYTASLTRRAVSSLTRVPGLRIHGVPAGVARAPLVAFTVDGHDPFEIARALNDRGVESRAGCHCATLAHHDLGLDPPASCRISFSFYNTAEDVDRAVEAVGQAVSVPVR</sequence>
<keyword evidence="2" id="KW-0663">Pyridoxal phosphate</keyword>
<dbReference type="InterPro" id="IPR015424">
    <property type="entry name" value="PyrdxlP-dep_Trfase"/>
</dbReference>
<evidence type="ECO:0000256" key="2">
    <source>
        <dbReference type="ARBA" id="ARBA00022898"/>
    </source>
</evidence>
<feature type="domain" description="Aminotransferase class V" evidence="3">
    <location>
        <begin position="28"/>
        <end position="308"/>
    </location>
</feature>
<name>A0ABN2R809_9MICO</name>
<comment type="caution">
    <text evidence="4">The sequence shown here is derived from an EMBL/GenBank/DDBJ whole genome shotgun (WGS) entry which is preliminary data.</text>
</comment>
<dbReference type="Gene3D" id="3.40.640.10">
    <property type="entry name" value="Type I PLP-dependent aspartate aminotransferase-like (Major domain)"/>
    <property type="match status" value="1"/>
</dbReference>
<dbReference type="InterPro" id="IPR015422">
    <property type="entry name" value="PyrdxlP-dep_Trfase_small"/>
</dbReference>
<reference evidence="4 5" key="1">
    <citation type="journal article" date="2019" name="Int. J. Syst. Evol. Microbiol.">
        <title>The Global Catalogue of Microorganisms (GCM) 10K type strain sequencing project: providing services to taxonomists for standard genome sequencing and annotation.</title>
        <authorList>
            <consortium name="The Broad Institute Genomics Platform"/>
            <consortium name="The Broad Institute Genome Sequencing Center for Infectious Disease"/>
            <person name="Wu L."/>
            <person name="Ma J."/>
        </authorList>
    </citation>
    <scope>NUCLEOTIDE SEQUENCE [LARGE SCALE GENOMIC DNA]</scope>
    <source>
        <strain evidence="4 5">JCM 14901</strain>
    </source>
</reference>
<comment type="cofactor">
    <cofactor evidence="1">
        <name>pyridoxal 5'-phosphate</name>
        <dbReference type="ChEBI" id="CHEBI:597326"/>
    </cofactor>
</comment>
<evidence type="ECO:0000259" key="3">
    <source>
        <dbReference type="Pfam" id="PF00266"/>
    </source>
</evidence>
<evidence type="ECO:0000313" key="5">
    <source>
        <dbReference type="Proteomes" id="UP001499933"/>
    </source>
</evidence>
<gene>
    <name evidence="4" type="ORF">GCM10009776_29910</name>
</gene>
<dbReference type="InterPro" id="IPR015421">
    <property type="entry name" value="PyrdxlP-dep_Trfase_major"/>
</dbReference>
<feature type="domain" description="Aminotransferase class V" evidence="3">
    <location>
        <begin position="336"/>
        <end position="435"/>
    </location>
</feature>
<dbReference type="PANTHER" id="PTHR43586">
    <property type="entry name" value="CYSTEINE DESULFURASE"/>
    <property type="match status" value="1"/>
</dbReference>
<keyword evidence="5" id="KW-1185">Reference proteome</keyword>
<dbReference type="InterPro" id="IPR000192">
    <property type="entry name" value="Aminotrans_V_dom"/>
</dbReference>
<dbReference type="EMBL" id="BAAAOG010000007">
    <property type="protein sequence ID" value="GAA1965093.1"/>
    <property type="molecule type" value="Genomic_DNA"/>
</dbReference>
<protein>
    <submittedName>
        <fullName evidence="4">Cysteine desulfurase</fullName>
    </submittedName>
</protein>
<evidence type="ECO:0000256" key="1">
    <source>
        <dbReference type="ARBA" id="ARBA00001933"/>
    </source>
</evidence>
<dbReference type="Proteomes" id="UP001499933">
    <property type="component" value="Unassembled WGS sequence"/>
</dbReference>
<dbReference type="Gene3D" id="3.90.1150.10">
    <property type="entry name" value="Aspartate Aminotransferase, domain 1"/>
    <property type="match status" value="1"/>
</dbReference>
<accession>A0ABN2R809</accession>
<dbReference type="Pfam" id="PF00266">
    <property type="entry name" value="Aminotran_5"/>
    <property type="match status" value="2"/>
</dbReference>
<organism evidence="4 5">
    <name type="scientific">Microbacterium deminutum</name>
    <dbReference type="NCBI Taxonomy" id="344164"/>
    <lineage>
        <taxon>Bacteria</taxon>
        <taxon>Bacillati</taxon>
        <taxon>Actinomycetota</taxon>
        <taxon>Actinomycetes</taxon>
        <taxon>Micrococcales</taxon>
        <taxon>Microbacteriaceae</taxon>
        <taxon>Microbacterium</taxon>
    </lineage>
</organism>
<dbReference type="RefSeq" id="WP_344096061.1">
    <property type="nucleotide sequence ID" value="NZ_BAAAOG010000007.1"/>
</dbReference>
<dbReference type="SUPFAM" id="SSF53383">
    <property type="entry name" value="PLP-dependent transferases"/>
    <property type="match status" value="1"/>
</dbReference>
<dbReference type="PANTHER" id="PTHR43586:SF8">
    <property type="entry name" value="CYSTEINE DESULFURASE 1, CHLOROPLASTIC"/>
    <property type="match status" value="1"/>
</dbReference>
<proteinExistence type="predicted"/>